<keyword evidence="3" id="KW-0067">ATP-binding</keyword>
<dbReference type="GO" id="GO:0016787">
    <property type="term" value="F:hydrolase activity"/>
    <property type="evidence" value="ECO:0007669"/>
    <property type="project" value="UniProtKB-KW"/>
</dbReference>
<dbReference type="InterPro" id="IPR052708">
    <property type="entry name" value="PxpC"/>
</dbReference>
<dbReference type="InterPro" id="IPR003833">
    <property type="entry name" value="CT_C_D"/>
</dbReference>
<dbReference type="InterPro" id="IPR003778">
    <property type="entry name" value="CT_A_B"/>
</dbReference>
<protein>
    <submittedName>
        <fullName evidence="6">Allophanate hydrolase</fullName>
    </submittedName>
</protein>
<dbReference type="SMART" id="SM00797">
    <property type="entry name" value="AHS2"/>
    <property type="match status" value="1"/>
</dbReference>
<evidence type="ECO:0000259" key="5">
    <source>
        <dbReference type="SMART" id="SM00797"/>
    </source>
</evidence>
<evidence type="ECO:0000256" key="3">
    <source>
        <dbReference type="ARBA" id="ARBA00022840"/>
    </source>
</evidence>
<dbReference type="Proteomes" id="UP000195540">
    <property type="component" value="Chromosome"/>
</dbReference>
<organism evidence="6 7">
    <name type="scientific">Proteus mirabilis</name>
    <dbReference type="NCBI Taxonomy" id="584"/>
    <lineage>
        <taxon>Bacteria</taxon>
        <taxon>Pseudomonadati</taxon>
        <taxon>Pseudomonadota</taxon>
        <taxon>Gammaproteobacteria</taxon>
        <taxon>Enterobacterales</taxon>
        <taxon>Morganellaceae</taxon>
        <taxon>Proteus</taxon>
    </lineage>
</organism>
<dbReference type="PANTHER" id="PTHR43309">
    <property type="entry name" value="5-OXOPROLINASE SUBUNIT C"/>
    <property type="match status" value="1"/>
</dbReference>
<dbReference type="SUPFAM" id="SSF50891">
    <property type="entry name" value="Cyclophilin-like"/>
    <property type="match status" value="2"/>
</dbReference>
<reference evidence="6 7" key="1">
    <citation type="submission" date="2017-05" db="EMBL/GenBank/DDBJ databases">
        <title>Whole genome sequencing of Proteus mirabilis AR_0155.</title>
        <authorList>
            <person name="Conlan S."/>
            <person name="Thomas P.J."/>
            <person name="Mullikin J."/>
            <person name="Frank K.M."/>
            <person name="Segre J.A."/>
        </authorList>
    </citation>
    <scope>NUCLEOTIDE SEQUENCE [LARGE SCALE GENOMIC DNA]</scope>
    <source>
        <strain evidence="6 7">AR_0155</strain>
    </source>
</reference>
<proteinExistence type="predicted"/>
<dbReference type="PANTHER" id="PTHR43309:SF3">
    <property type="entry name" value="5-OXOPROLINASE SUBUNIT C"/>
    <property type="match status" value="1"/>
</dbReference>
<dbReference type="GO" id="GO:0005524">
    <property type="term" value="F:ATP binding"/>
    <property type="evidence" value="ECO:0007669"/>
    <property type="project" value="UniProtKB-KW"/>
</dbReference>
<feature type="domain" description="Carboxyltransferase" evidence="4">
    <location>
        <begin position="19"/>
        <end position="209"/>
    </location>
</feature>
<evidence type="ECO:0000313" key="7">
    <source>
        <dbReference type="Proteomes" id="UP000195540"/>
    </source>
</evidence>
<dbReference type="EMBL" id="CP021694">
    <property type="protein sequence ID" value="ARX36369.1"/>
    <property type="molecule type" value="Genomic_DNA"/>
</dbReference>
<accession>A0AAJ4UZ09</accession>
<dbReference type="NCBIfam" id="TIGR00724">
    <property type="entry name" value="urea_amlyse_rel"/>
    <property type="match status" value="1"/>
</dbReference>
<dbReference type="Pfam" id="PF02626">
    <property type="entry name" value="CT_A_B"/>
    <property type="match status" value="1"/>
</dbReference>
<dbReference type="Gene3D" id="2.40.100.10">
    <property type="entry name" value="Cyclophilin-like"/>
    <property type="match status" value="2"/>
</dbReference>
<gene>
    <name evidence="6" type="ORF">AM402_20245</name>
</gene>
<evidence type="ECO:0000259" key="4">
    <source>
        <dbReference type="SMART" id="SM00796"/>
    </source>
</evidence>
<dbReference type="Pfam" id="PF02682">
    <property type="entry name" value="CT_C_D"/>
    <property type="match status" value="1"/>
</dbReference>
<evidence type="ECO:0000256" key="2">
    <source>
        <dbReference type="ARBA" id="ARBA00022801"/>
    </source>
</evidence>
<keyword evidence="2 6" id="KW-0378">Hydrolase</keyword>
<dbReference type="AlphaFoldDB" id="A0AAJ4UZ09"/>
<name>A0AAJ4UZ09_PROMI</name>
<dbReference type="SUPFAM" id="SSF160467">
    <property type="entry name" value="PH0987 N-terminal domain-like"/>
    <property type="match status" value="1"/>
</dbReference>
<sequence>MLLQQPLDPLLAIKGRRILRFLPVNLSHILVELTSLKETLAFYEAIKQANIAEIEDIVPAAKTLLIQYVPWLITAKELVAILRNIEIKAIAMRQSHLLTIPVHYQGEDLHEVAELLGITATEVIRRHTEQTYQVAFTGFAPGFAYLIADKTELYVPRRKTPRTRIPAGSVGLAGEFSGVYPQQSPGGWQLIGTTEIKMWDLSREQPAFLLPGDTVQFVDVQKAPVTVSLPEKKQSINALSFNKDKGLYVISAGLQTLFQDEGRLGAASMGVSASGALDKCALHAANRLVGNPPSLAALEITQGGLILKAQQDCVIALSGADCTISLKQTTGDIAFFSTYQTIDIRSGDEITVGIPTAGVRSYLAVRGGFELSPVLGSYAFDTLAQIGPRALQNGDILHLNDDNASTGIISQEQPSFSLPKQEDIVTLDIVLGPRTDWFTEDAIKTLTSQLWQVTPQSNRIGLRLLGDKSLERQQQQELSSEGTCIGAIQVPINGQPVLFLHDHPLTGGYPVIGAVAEYHLSLAGQIPINAKIRFNPITLFQEY</sequence>
<feature type="domain" description="Carboxyltransferase" evidence="5">
    <location>
        <begin position="268"/>
        <end position="543"/>
    </location>
</feature>
<dbReference type="Gene3D" id="3.30.1360.40">
    <property type="match status" value="1"/>
</dbReference>
<evidence type="ECO:0000313" key="6">
    <source>
        <dbReference type="EMBL" id="ARX36369.1"/>
    </source>
</evidence>
<keyword evidence="1" id="KW-0547">Nucleotide-binding</keyword>
<evidence type="ECO:0000256" key="1">
    <source>
        <dbReference type="ARBA" id="ARBA00022741"/>
    </source>
</evidence>
<dbReference type="SMART" id="SM00796">
    <property type="entry name" value="AHS1"/>
    <property type="match status" value="1"/>
</dbReference>
<dbReference type="InterPro" id="IPR029000">
    <property type="entry name" value="Cyclophilin-like_dom_sf"/>
</dbReference>